<dbReference type="EMBL" id="JAIWYP010000015">
    <property type="protein sequence ID" value="KAH3701217.1"/>
    <property type="molecule type" value="Genomic_DNA"/>
</dbReference>
<keyword evidence="2" id="KW-1185">Reference proteome</keyword>
<reference evidence="1" key="2">
    <citation type="submission" date="2020-11" db="EMBL/GenBank/DDBJ databases">
        <authorList>
            <person name="McCartney M.A."/>
            <person name="Auch B."/>
            <person name="Kono T."/>
            <person name="Mallez S."/>
            <person name="Becker A."/>
            <person name="Gohl D.M."/>
            <person name="Silverstein K.A.T."/>
            <person name="Koren S."/>
            <person name="Bechman K.B."/>
            <person name="Herman A."/>
            <person name="Abrahante J.E."/>
            <person name="Garbe J."/>
        </authorList>
    </citation>
    <scope>NUCLEOTIDE SEQUENCE</scope>
    <source>
        <strain evidence="1">Duluth1</strain>
        <tissue evidence="1">Whole animal</tissue>
    </source>
</reference>
<dbReference type="AlphaFoldDB" id="A0A9D3YIN7"/>
<organism evidence="1 2">
    <name type="scientific">Dreissena polymorpha</name>
    <name type="common">Zebra mussel</name>
    <name type="synonym">Mytilus polymorpha</name>
    <dbReference type="NCBI Taxonomy" id="45954"/>
    <lineage>
        <taxon>Eukaryota</taxon>
        <taxon>Metazoa</taxon>
        <taxon>Spiralia</taxon>
        <taxon>Lophotrochozoa</taxon>
        <taxon>Mollusca</taxon>
        <taxon>Bivalvia</taxon>
        <taxon>Autobranchia</taxon>
        <taxon>Heteroconchia</taxon>
        <taxon>Euheterodonta</taxon>
        <taxon>Imparidentia</taxon>
        <taxon>Neoheterodontei</taxon>
        <taxon>Myida</taxon>
        <taxon>Dreissenoidea</taxon>
        <taxon>Dreissenidae</taxon>
        <taxon>Dreissena</taxon>
    </lineage>
</organism>
<dbReference type="Proteomes" id="UP000828390">
    <property type="component" value="Unassembled WGS sequence"/>
</dbReference>
<sequence length="72" mass="8220">MGSVPLWPVYLQASQHTHAVMSDVTLSIKETMKPFPYYTANSRAPYLQVAQTGMVIWSYASQMWNKTLFTMS</sequence>
<gene>
    <name evidence="1" type="ORF">DPMN_076200</name>
</gene>
<evidence type="ECO:0000313" key="1">
    <source>
        <dbReference type="EMBL" id="KAH3701217.1"/>
    </source>
</evidence>
<evidence type="ECO:0000313" key="2">
    <source>
        <dbReference type="Proteomes" id="UP000828390"/>
    </source>
</evidence>
<reference evidence="1" key="1">
    <citation type="journal article" date="2019" name="bioRxiv">
        <title>The Genome of the Zebra Mussel, Dreissena polymorpha: A Resource for Invasive Species Research.</title>
        <authorList>
            <person name="McCartney M.A."/>
            <person name="Auch B."/>
            <person name="Kono T."/>
            <person name="Mallez S."/>
            <person name="Zhang Y."/>
            <person name="Obille A."/>
            <person name="Becker A."/>
            <person name="Abrahante J.E."/>
            <person name="Garbe J."/>
            <person name="Badalamenti J.P."/>
            <person name="Herman A."/>
            <person name="Mangelson H."/>
            <person name="Liachko I."/>
            <person name="Sullivan S."/>
            <person name="Sone E.D."/>
            <person name="Koren S."/>
            <person name="Silverstein K.A.T."/>
            <person name="Beckman K.B."/>
            <person name="Gohl D.M."/>
        </authorList>
    </citation>
    <scope>NUCLEOTIDE SEQUENCE</scope>
    <source>
        <strain evidence="1">Duluth1</strain>
        <tissue evidence="1">Whole animal</tissue>
    </source>
</reference>
<accession>A0A9D3YIN7</accession>
<comment type="caution">
    <text evidence="1">The sequence shown here is derived from an EMBL/GenBank/DDBJ whole genome shotgun (WGS) entry which is preliminary data.</text>
</comment>
<protein>
    <submittedName>
        <fullName evidence="1">Uncharacterized protein</fullName>
    </submittedName>
</protein>
<name>A0A9D3YIN7_DREPO</name>
<proteinExistence type="predicted"/>